<dbReference type="Proteomes" id="UP001558850">
    <property type="component" value="Unassembled WGS sequence"/>
</dbReference>
<accession>A0ACC6U6C9</accession>
<dbReference type="EMBL" id="JBFRCH010000018">
    <property type="protein sequence ID" value="MEX3935149.1"/>
    <property type="molecule type" value="Genomic_DNA"/>
</dbReference>
<evidence type="ECO:0000313" key="1">
    <source>
        <dbReference type="EMBL" id="MEX3935149.1"/>
    </source>
</evidence>
<keyword evidence="2" id="KW-1185">Reference proteome</keyword>
<reference evidence="1" key="1">
    <citation type="submission" date="2024-07" db="EMBL/GenBank/DDBJ databases">
        <title>A survey of Mimosa microsymbionts across Brazilian biomes reveals a high diversity of Paraburkholderia nodulating endemic species, but also that Cupriavidus is common as a symbiont of widespread species.</title>
        <authorList>
            <person name="Rouws L."/>
            <person name="Barauna A."/>
            <person name="Beukes C."/>
            <person name="Rouws J.R.C."/>
            <person name="De Faria S.M."/>
            <person name="Gross E."/>
            <person name="Bueno Dos Reis Junior F."/>
            <person name="Simon M.F."/>
            <person name="Maluk M."/>
            <person name="Odee D.W."/>
            <person name="Kenicer G."/>
            <person name="Young J.P.W."/>
            <person name="Reis V.M."/>
            <person name="Zilli J."/>
            <person name="James E.K."/>
        </authorList>
    </citation>
    <scope>NUCLEOTIDE SEQUENCE</scope>
    <source>
        <strain evidence="1">EG181B</strain>
    </source>
</reference>
<comment type="caution">
    <text evidence="1">The sequence shown here is derived from an EMBL/GenBank/DDBJ whole genome shotgun (WGS) entry which is preliminary data.</text>
</comment>
<protein>
    <submittedName>
        <fullName evidence="1">Uncharacterized protein</fullName>
    </submittedName>
</protein>
<gene>
    <name evidence="1" type="ORF">AB4Y32_25720</name>
</gene>
<proteinExistence type="predicted"/>
<evidence type="ECO:0000313" key="2">
    <source>
        <dbReference type="Proteomes" id="UP001558850"/>
    </source>
</evidence>
<name>A0ACC6U6C9_9BURK</name>
<sequence>MINANIRDCERRIAEQKRRLESISKSPSTRQDSEELHKNLTVSLEVLQELRRLVMMEVEEAEKGHGRFFWQ</sequence>
<organism evidence="1 2">
    <name type="scientific">Paraburkholderia phymatum</name>
    <dbReference type="NCBI Taxonomy" id="148447"/>
    <lineage>
        <taxon>Bacteria</taxon>
        <taxon>Pseudomonadati</taxon>
        <taxon>Pseudomonadota</taxon>
        <taxon>Betaproteobacteria</taxon>
        <taxon>Burkholderiales</taxon>
        <taxon>Burkholderiaceae</taxon>
        <taxon>Paraburkholderia</taxon>
    </lineage>
</organism>